<name>A0A162KAS2_CORDF</name>
<dbReference type="PANTHER" id="PTHR28254:SF1">
    <property type="entry name" value="CYTOCHROME B-C1 COMPLEX SUBUNIT 10, MITOCHONDRIAL"/>
    <property type="match status" value="1"/>
</dbReference>
<dbReference type="Pfam" id="PF09796">
    <property type="entry name" value="QCR10"/>
    <property type="match status" value="1"/>
</dbReference>
<keyword evidence="1" id="KW-0812">Transmembrane</keyword>
<dbReference type="STRING" id="1081108.A0A162KAS2"/>
<reference evidence="2 3" key="1">
    <citation type="journal article" date="2016" name="Genome Biol. Evol.">
        <title>Divergent and convergent evolution of fungal pathogenicity.</title>
        <authorList>
            <person name="Shang Y."/>
            <person name="Xiao G."/>
            <person name="Zheng P."/>
            <person name="Cen K."/>
            <person name="Zhan S."/>
            <person name="Wang C."/>
        </authorList>
    </citation>
    <scope>NUCLEOTIDE SEQUENCE [LARGE SCALE GENOMIC DNA]</scope>
    <source>
        <strain evidence="2 3">RCEF 1005</strain>
    </source>
</reference>
<protein>
    <submittedName>
        <fullName evidence="2">Cytochrome b-c1 complex, subunit 10</fullName>
    </submittedName>
</protein>
<dbReference type="PANTHER" id="PTHR28254">
    <property type="entry name" value="CYTOCHROME B-C1 COMPLEX SUBUNIT 10"/>
    <property type="match status" value="1"/>
</dbReference>
<proteinExistence type="predicted"/>
<evidence type="ECO:0000313" key="2">
    <source>
        <dbReference type="EMBL" id="OAA80132.1"/>
    </source>
</evidence>
<dbReference type="GO" id="GO:0005739">
    <property type="term" value="C:mitochondrion"/>
    <property type="evidence" value="ECO:0007669"/>
    <property type="project" value="GOC"/>
</dbReference>
<keyword evidence="3" id="KW-1185">Reference proteome</keyword>
<comment type="caution">
    <text evidence="2">The sequence shown here is derived from an EMBL/GenBank/DDBJ whole genome shotgun (WGS) entry which is preliminary data.</text>
</comment>
<feature type="transmembrane region" description="Helical" evidence="1">
    <location>
        <begin position="39"/>
        <end position="59"/>
    </location>
</feature>
<dbReference type="Proteomes" id="UP000076881">
    <property type="component" value="Unassembled WGS sequence"/>
</dbReference>
<dbReference type="GO" id="GO:0006122">
    <property type="term" value="P:mitochondrial electron transport, ubiquinol to cytochrome c"/>
    <property type="evidence" value="ECO:0007669"/>
    <property type="project" value="InterPro"/>
</dbReference>
<dbReference type="InterPro" id="IPR019182">
    <property type="entry name" value="Cytochrome_b-c1_su10_fun"/>
</dbReference>
<dbReference type="EMBL" id="AZHF01000002">
    <property type="protein sequence ID" value="OAA80132.1"/>
    <property type="molecule type" value="Genomic_DNA"/>
</dbReference>
<keyword evidence="1" id="KW-0472">Membrane</keyword>
<evidence type="ECO:0000256" key="1">
    <source>
        <dbReference type="SAM" id="Phobius"/>
    </source>
</evidence>
<organism evidence="2 3">
    <name type="scientific">Akanthomyces lecanii RCEF 1005</name>
    <dbReference type="NCBI Taxonomy" id="1081108"/>
    <lineage>
        <taxon>Eukaryota</taxon>
        <taxon>Fungi</taxon>
        <taxon>Dikarya</taxon>
        <taxon>Ascomycota</taxon>
        <taxon>Pezizomycotina</taxon>
        <taxon>Sordariomycetes</taxon>
        <taxon>Hypocreomycetidae</taxon>
        <taxon>Hypocreales</taxon>
        <taxon>Cordycipitaceae</taxon>
        <taxon>Akanthomyces</taxon>
        <taxon>Cordyceps confragosa</taxon>
    </lineage>
</organism>
<dbReference type="OrthoDB" id="2391627at2759"/>
<evidence type="ECO:0000313" key="3">
    <source>
        <dbReference type="Proteomes" id="UP000076881"/>
    </source>
</evidence>
<keyword evidence="1" id="KW-1133">Transmembrane helix</keyword>
<sequence>MVSATPFRRAEFKSAYGPNYQFQPNFRGWSGQTLFRTSFRLALFGGAAGVAALLFTSGIPRIQRDILDKIPGMAKFYEKEVHPQDNPF</sequence>
<gene>
    <name evidence="2" type="ORF">LEL_03618</name>
</gene>
<accession>A0A162KAS2</accession>
<dbReference type="AlphaFoldDB" id="A0A162KAS2"/>